<evidence type="ECO:0000313" key="8">
    <source>
        <dbReference type="EMBL" id="SFV49996.1"/>
    </source>
</evidence>
<evidence type="ECO:0000256" key="4">
    <source>
        <dbReference type="ARBA" id="ARBA00022630"/>
    </source>
</evidence>
<evidence type="ECO:0000256" key="6">
    <source>
        <dbReference type="ARBA" id="ARBA00023002"/>
    </source>
</evidence>
<dbReference type="Gene3D" id="3.50.50.60">
    <property type="entry name" value="FAD/NAD(P)-binding domain"/>
    <property type="match status" value="1"/>
</dbReference>
<evidence type="ECO:0000256" key="3">
    <source>
        <dbReference type="ARBA" id="ARBA00022532"/>
    </source>
</evidence>
<name>A0A1W1B925_9ZZZZ</name>
<accession>A0A1W1B925</accession>
<dbReference type="EC" id="1.1.5.4" evidence="8"/>
<comment type="pathway">
    <text evidence="2">Carbohydrate metabolism; tricarboxylic acid cycle.</text>
</comment>
<dbReference type="PANTHER" id="PTHR43104">
    <property type="entry name" value="L-2-HYDROXYGLUTARATE DEHYDROGENASE, MITOCHONDRIAL"/>
    <property type="match status" value="1"/>
</dbReference>
<dbReference type="AlphaFoldDB" id="A0A1W1B925"/>
<evidence type="ECO:0000256" key="1">
    <source>
        <dbReference type="ARBA" id="ARBA00001974"/>
    </source>
</evidence>
<dbReference type="GO" id="GO:0006099">
    <property type="term" value="P:tricarboxylic acid cycle"/>
    <property type="evidence" value="ECO:0007669"/>
    <property type="project" value="UniProtKB-UniPathway"/>
</dbReference>
<proteinExistence type="predicted"/>
<evidence type="ECO:0000256" key="2">
    <source>
        <dbReference type="ARBA" id="ARBA00005163"/>
    </source>
</evidence>
<evidence type="ECO:0000256" key="7">
    <source>
        <dbReference type="SAM" id="Phobius"/>
    </source>
</evidence>
<dbReference type="PANTHER" id="PTHR43104:SF2">
    <property type="entry name" value="L-2-HYDROXYGLUTARATE DEHYDROGENASE, MITOCHONDRIAL"/>
    <property type="match status" value="1"/>
</dbReference>
<reference evidence="8" key="1">
    <citation type="submission" date="2016-10" db="EMBL/GenBank/DDBJ databases">
        <authorList>
            <person name="de Groot N.N."/>
        </authorList>
    </citation>
    <scope>NUCLEOTIDE SEQUENCE</scope>
</reference>
<dbReference type="UniPathway" id="UPA00223"/>
<organism evidence="8">
    <name type="scientific">hydrothermal vent metagenome</name>
    <dbReference type="NCBI Taxonomy" id="652676"/>
    <lineage>
        <taxon>unclassified sequences</taxon>
        <taxon>metagenomes</taxon>
        <taxon>ecological metagenomes</taxon>
    </lineage>
</organism>
<gene>
    <name evidence="8" type="ORF">MNB_SV-8-539</name>
</gene>
<keyword evidence="7" id="KW-0812">Transmembrane</keyword>
<evidence type="ECO:0000256" key="5">
    <source>
        <dbReference type="ARBA" id="ARBA00022827"/>
    </source>
</evidence>
<keyword evidence="5" id="KW-0274">FAD</keyword>
<protein>
    <submittedName>
        <fullName evidence="8">Malate:quinone oxidoreductase</fullName>
        <ecNumber evidence="8">1.1.5.4</ecNumber>
    </submittedName>
</protein>
<feature type="transmembrane region" description="Helical" evidence="7">
    <location>
        <begin position="6"/>
        <end position="26"/>
    </location>
</feature>
<dbReference type="SUPFAM" id="SSF51905">
    <property type="entry name" value="FAD/NAD(P)-binding domain"/>
    <property type="match status" value="1"/>
</dbReference>
<dbReference type="GO" id="GO:0047545">
    <property type="term" value="F:(S)-2-hydroxyglutarate dehydrogenase activity"/>
    <property type="evidence" value="ECO:0007669"/>
    <property type="project" value="TreeGrafter"/>
</dbReference>
<comment type="cofactor">
    <cofactor evidence="1">
        <name>FAD</name>
        <dbReference type="ChEBI" id="CHEBI:57692"/>
    </cofactor>
</comment>
<keyword evidence="7" id="KW-1133">Transmembrane helix</keyword>
<dbReference type="GO" id="GO:0005737">
    <property type="term" value="C:cytoplasm"/>
    <property type="evidence" value="ECO:0007669"/>
    <property type="project" value="TreeGrafter"/>
</dbReference>
<sequence length="454" mass="51116">MTEGSYYTQVTIIGGGISGAALLFMLSRYTQIDSVTLFEKYDKPATLNSSAKANSQTLHIGDIETNYDFEKAKKVSASSSMVANFITHFNYEGTIGFRKPKMVLAVGEEEIAKLKARYETFKTLFPYLELWEEEALESIEPILTKGRKEPILAMGAKDKISTVDFGKLSQTFIDLSQKEHCTVNLNFGTEVTQITKKWDKFLIHTDKGEYLSDVVVVDAGVHSLLLAHEMGYGEEYAMLPIGGSFYFAKTQLLNAKVYTMQNPKLPFAAVHGDPDLTANWKTRFGPTAFAMMTLERYHHMEILNLFDLLSLDGSVLGVYYDLMKDEDIRAYIMRNFAHELPGIGNEFFIKEVRKLIPSLNSDDIEYAEGYGGMRPQIIDKKAKKLLLGEAKIDTGKGIIFNMTPSPGASSCLGNAFEDAKILCDFLGVDLLKRKIKKELCDEKEYCYINRQPHR</sequence>
<keyword evidence="3" id="KW-0816">Tricarboxylic acid cycle</keyword>
<keyword evidence="4" id="KW-0285">Flavoprotein</keyword>
<dbReference type="InterPro" id="IPR036188">
    <property type="entry name" value="FAD/NAD-bd_sf"/>
</dbReference>
<dbReference type="Gene3D" id="3.30.9.10">
    <property type="entry name" value="D-Amino Acid Oxidase, subunit A, domain 2"/>
    <property type="match status" value="1"/>
</dbReference>
<dbReference type="InterPro" id="IPR006231">
    <property type="entry name" value="MQO"/>
</dbReference>
<dbReference type="EMBL" id="FPHD01000003">
    <property type="protein sequence ID" value="SFV49996.1"/>
    <property type="molecule type" value="Genomic_DNA"/>
</dbReference>
<dbReference type="Pfam" id="PF06039">
    <property type="entry name" value="Mqo"/>
    <property type="match status" value="1"/>
</dbReference>
<dbReference type="GO" id="GO:0008924">
    <property type="term" value="F:L-malate dehydrogenase (quinone) activity"/>
    <property type="evidence" value="ECO:0007669"/>
    <property type="project" value="UniProtKB-EC"/>
</dbReference>
<keyword evidence="6 8" id="KW-0560">Oxidoreductase</keyword>
<keyword evidence="7" id="KW-0472">Membrane</keyword>